<dbReference type="Proteomes" id="UP000029389">
    <property type="component" value="Unassembled WGS sequence"/>
</dbReference>
<sequence length="49" mass="5669">MTDPIEEVVQITETTRNHKKETDIFQIKQTPVSPVMSNNIFIQPNEILT</sequence>
<comment type="caution">
    <text evidence="1">The sequence shown here is derived from an EMBL/GenBank/DDBJ whole genome shotgun (WGS) entry which is preliminary data.</text>
</comment>
<gene>
    <name evidence="1" type="ORF">DJ93_5816</name>
</gene>
<accession>A0A090YB97</accession>
<proteinExistence type="predicted"/>
<evidence type="ECO:0000313" key="1">
    <source>
        <dbReference type="EMBL" id="KFM95087.1"/>
    </source>
</evidence>
<organism evidence="1 2">
    <name type="scientific">Bacillus clarus</name>
    <dbReference type="NCBI Taxonomy" id="2338372"/>
    <lineage>
        <taxon>Bacteria</taxon>
        <taxon>Bacillati</taxon>
        <taxon>Bacillota</taxon>
        <taxon>Bacilli</taxon>
        <taxon>Bacillales</taxon>
        <taxon>Bacillaceae</taxon>
        <taxon>Bacillus</taxon>
        <taxon>Bacillus cereus group</taxon>
    </lineage>
</organism>
<reference evidence="1 2" key="1">
    <citation type="submission" date="2014-04" db="EMBL/GenBank/DDBJ databases">
        <authorList>
            <person name="Bishop-Lilly K.A."/>
            <person name="Broomall S.M."/>
            <person name="Chain P.S."/>
            <person name="Chertkov O."/>
            <person name="Coyne S.R."/>
            <person name="Daligault H.E."/>
            <person name="Davenport K.W."/>
            <person name="Erkkila T."/>
            <person name="Frey K.G."/>
            <person name="Gibbons H.S."/>
            <person name="Gu W."/>
            <person name="Jaissle J."/>
            <person name="Johnson S.L."/>
            <person name="Koroleva G.I."/>
            <person name="Ladner J.T."/>
            <person name="Lo C.-C."/>
            <person name="Minogue T.D."/>
            <person name="Munk C."/>
            <person name="Palacios G.F."/>
            <person name="Redden C.L."/>
            <person name="Rosenzweig C.N."/>
            <person name="Scholz M.B."/>
            <person name="Teshima H."/>
            <person name="Xu Y."/>
        </authorList>
    </citation>
    <scope>NUCLEOTIDE SEQUENCE [LARGE SCALE GENOMIC DNA]</scope>
    <source>
        <strain evidence="1 2">BHP</strain>
    </source>
</reference>
<evidence type="ECO:0000313" key="2">
    <source>
        <dbReference type="Proteomes" id="UP000029389"/>
    </source>
</evidence>
<name>A0A090YB97_9BACI</name>
<dbReference type="AlphaFoldDB" id="A0A090YB97"/>
<protein>
    <submittedName>
        <fullName evidence="1">Uncharacterized protein</fullName>
    </submittedName>
</protein>
<dbReference type="EMBL" id="JMQC01000011">
    <property type="protein sequence ID" value="KFM95087.1"/>
    <property type="molecule type" value="Genomic_DNA"/>
</dbReference>